<feature type="region of interest" description="Disordered" evidence="2">
    <location>
        <begin position="157"/>
        <end position="227"/>
    </location>
</feature>
<keyword evidence="4" id="KW-1185">Reference proteome</keyword>
<feature type="compositionally biased region" description="Low complexity" evidence="2">
    <location>
        <begin position="1200"/>
        <end position="1211"/>
    </location>
</feature>
<evidence type="ECO:0000313" key="4">
    <source>
        <dbReference type="Proteomes" id="UP000038009"/>
    </source>
</evidence>
<evidence type="ECO:0000256" key="2">
    <source>
        <dbReference type="SAM" id="MobiDB-lite"/>
    </source>
</evidence>
<feature type="compositionally biased region" description="Low complexity" evidence="2">
    <location>
        <begin position="1336"/>
        <end position="1348"/>
    </location>
</feature>
<evidence type="ECO:0000313" key="3">
    <source>
        <dbReference type="EMBL" id="KPI87172.1"/>
    </source>
</evidence>
<feature type="region of interest" description="Disordered" evidence="2">
    <location>
        <begin position="82"/>
        <end position="131"/>
    </location>
</feature>
<feature type="compositionally biased region" description="Gly residues" evidence="2">
    <location>
        <begin position="86"/>
        <end position="101"/>
    </location>
</feature>
<feature type="compositionally biased region" description="Polar residues" evidence="2">
    <location>
        <begin position="1121"/>
        <end position="1168"/>
    </location>
</feature>
<keyword evidence="1" id="KW-0175">Coiled coil</keyword>
<feature type="region of interest" description="Disordered" evidence="2">
    <location>
        <begin position="1121"/>
        <end position="1223"/>
    </location>
</feature>
<dbReference type="OrthoDB" id="267482at2759"/>
<sequence length="1451" mass="148843">MPSKTSSKSGGSKANNSGSSGKAQKANSAANTTAATSAASAASPATAPSFESLPHATSGERLKGVEVGSTIPALMSELGVLLQQTPGGGGGPGGLPRGQNGGLLFEEMDFSNSANESAAAPTALGDDVSRRLDQIPPGALERLSQVFQLQRRQVQTSATAVVPASSKDSSGSPPAEVADSDDDDEADGTSGSSGATGHTTPAPVVAASTNTTPSGGGTSGSEYDPYSVAGRRHNLEEMFEMMQRSIGNYARGAAAAAGGGGAGVGSVMEGREKSNNGALTGDVGLNPTAYSDPLTQLELFRAMMVATSKGRTAAGAGAAGGAGPDGKGDDATELRTRSQRGSGSGGAGVAAGRVPGGIDIQATNPFQSFLDVLGPQLFGQARLQQRAAAGKAAAAANASCLSKDTEAAAGAVGAPLSSRDADVKPHGAANLSDLQKRVEQVRVLSSSTLEELSADEVPDNTSGNLRDILLGDSESDVLTPAPEPELSSAKVGYCLTEAAAVAVSMLWSYLGSQQKDAPLLRGWSREAAQRHFNLLLFRLRQELVGHSQANLTEIARCFGGGVAAEAEDIYRAINGVGVLLFFTCKPLALLERTCTELGISLSDSANADSNIMPELIAEKLSAFFYPMKEGKLTFAHLSFIPRVQVHEHAPGNYTCTIDNASNMGRMLRERLLSNRFSCNKIKWRAAMINDKGELKFLVWHRYSTPISVHLLVRTSEPKKKKRSTSFKDGGAAAAAAATDNNDGEEKEANATDELRANSALFMERQVTVAPGEMVGFADDFLNLTVALSSPTTLQHGYRTYNKADDRIVFQFSLQLSNMDGTSLDGGTAYANAHKGGSKQQQQGDNAEHSVSGSIAGRTDGGDSKEDAEAEVRAAVRAFMETESAARAVIAETANLDYRHLQNDECRDAHMSRRRAEDRERKALLAKVGPPPELIREVDKLVQAVQAAQQQISKLNKERSKDDKDNAKMAEKLAQQQGDLSKLLSTLSSGEAELARLEAETKAAEIRIEEKRARRCRKEAKKAEQSQWTALKRVLEPTSTSTHHDALAINDFGSFLSSSSIATGTHAAQAPLSLGGVGANAAVYGMSGSGGASGNIPPLSSNSVGGLASFGTDPFSVRQATTTPPNGAVNTTPVFSTQPKMGLATSSSLGTSNTNPNVNAGSVAGTSNPHPLLDAMGGGGGSSSASTHQGMISPKVPPSPGVASSASAAMGSRNSPASAMAGSLGSPGLPLASSSVNNANSTVGVATTGRSSASPSNSMMMGASNPAGLGNGPSGSGLSFGLAPSLFSTNPVSHTSHSNMVGGGGSTIGPGANANSLYTSLDANAQPFSPSPPPRSPGAGSNNNHNHGGSSNGGGGFAFTVTAGAGVHPGLTSSSSPLYQAGQTFSNGHELGPHSPSFSTTPMPTAGGGMFMVSNGGNGGASDVPHHQGMFPPQPHSPNEVLSFSTSLQWLN</sequence>
<feature type="compositionally biased region" description="Polar residues" evidence="2">
    <location>
        <begin position="837"/>
        <end position="852"/>
    </location>
</feature>
<dbReference type="Proteomes" id="UP000038009">
    <property type="component" value="Unassembled WGS sequence"/>
</dbReference>
<accession>A0A0N1I7C5</accession>
<dbReference type="EMBL" id="LJSK01000099">
    <property type="protein sequence ID" value="KPI87172.1"/>
    <property type="molecule type" value="Genomic_DNA"/>
</dbReference>
<organism evidence="3 4">
    <name type="scientific">Leptomonas seymouri</name>
    <dbReference type="NCBI Taxonomy" id="5684"/>
    <lineage>
        <taxon>Eukaryota</taxon>
        <taxon>Discoba</taxon>
        <taxon>Euglenozoa</taxon>
        <taxon>Kinetoplastea</taxon>
        <taxon>Metakinetoplastina</taxon>
        <taxon>Trypanosomatida</taxon>
        <taxon>Trypanosomatidae</taxon>
        <taxon>Leishmaniinae</taxon>
        <taxon>Leptomonas</taxon>
    </lineage>
</organism>
<feature type="coiled-coil region" evidence="1">
    <location>
        <begin position="937"/>
        <end position="1025"/>
    </location>
</feature>
<protein>
    <submittedName>
        <fullName evidence="3">Uncharacterized protein</fullName>
    </submittedName>
</protein>
<feature type="compositionally biased region" description="Low complexity" evidence="2">
    <location>
        <begin position="1"/>
        <end position="49"/>
    </location>
</feature>
<feature type="region of interest" description="Disordered" evidence="2">
    <location>
        <begin position="719"/>
        <end position="749"/>
    </location>
</feature>
<feature type="region of interest" description="Disordered" evidence="2">
    <location>
        <begin position="829"/>
        <end position="868"/>
    </location>
</feature>
<name>A0A0N1I7C5_LEPSE</name>
<feature type="compositionally biased region" description="Acidic residues" evidence="2">
    <location>
        <begin position="178"/>
        <end position="187"/>
    </location>
</feature>
<proteinExistence type="predicted"/>
<feature type="region of interest" description="Disordered" evidence="2">
    <location>
        <begin position="1296"/>
        <end position="1354"/>
    </location>
</feature>
<reference evidence="3 4" key="1">
    <citation type="journal article" date="2015" name="PLoS Pathog.">
        <title>Leptomonas seymouri: Adaptations to the Dixenous Life Cycle Analyzed by Genome Sequencing, Transcriptome Profiling and Co-infection with Leishmania donovani.</title>
        <authorList>
            <person name="Kraeva N."/>
            <person name="Butenko A."/>
            <person name="Hlavacova J."/>
            <person name="Kostygov A."/>
            <person name="Myskova J."/>
            <person name="Grybchuk D."/>
            <person name="Lestinova T."/>
            <person name="Votypka J."/>
            <person name="Volf P."/>
            <person name="Opperdoes F."/>
            <person name="Flegontov P."/>
            <person name="Lukes J."/>
            <person name="Yurchenko V."/>
        </authorList>
    </citation>
    <scope>NUCLEOTIDE SEQUENCE [LARGE SCALE GENOMIC DNA]</scope>
    <source>
        <strain evidence="3 4">ATCC 30220</strain>
    </source>
</reference>
<feature type="compositionally biased region" description="Low complexity" evidence="2">
    <location>
        <begin position="188"/>
        <end position="213"/>
    </location>
</feature>
<evidence type="ECO:0000256" key="1">
    <source>
        <dbReference type="SAM" id="Coils"/>
    </source>
</evidence>
<feature type="compositionally biased region" description="Basic and acidic residues" evidence="2">
    <location>
        <begin position="326"/>
        <end position="336"/>
    </location>
</feature>
<feature type="region of interest" description="Disordered" evidence="2">
    <location>
        <begin position="313"/>
        <end position="349"/>
    </location>
</feature>
<feature type="compositionally biased region" description="Basic and acidic residues" evidence="2">
    <location>
        <begin position="859"/>
        <end position="868"/>
    </location>
</feature>
<feature type="region of interest" description="Disordered" evidence="2">
    <location>
        <begin position="1"/>
        <end position="64"/>
    </location>
</feature>
<feature type="region of interest" description="Disordered" evidence="2">
    <location>
        <begin position="1373"/>
        <end position="1401"/>
    </location>
</feature>
<dbReference type="OMA" id="NKIKWRA"/>
<feature type="compositionally biased region" description="Polar residues" evidence="2">
    <location>
        <begin position="1373"/>
        <end position="1386"/>
    </location>
</feature>
<comment type="caution">
    <text evidence="3">The sequence shown here is derived from an EMBL/GenBank/DDBJ whole genome shotgun (WGS) entry which is preliminary data.</text>
</comment>
<feature type="compositionally biased region" description="Polar residues" evidence="2">
    <location>
        <begin position="1312"/>
        <end position="1321"/>
    </location>
</feature>
<dbReference type="VEuPathDB" id="TriTrypDB:Lsey_0099_0050"/>
<gene>
    <name evidence="3" type="ORF">ABL78_3734</name>
</gene>